<dbReference type="KEGG" id="cco:CCC13826_1634"/>
<evidence type="ECO:0000313" key="1">
    <source>
        <dbReference type="EMBL" id="ALF45181.1"/>
    </source>
</evidence>
<gene>
    <name evidence="1" type="ORF">CCC13826_1634</name>
</gene>
<dbReference type="Proteomes" id="UP000001121">
    <property type="component" value="Chromosome"/>
</dbReference>
<protein>
    <recommendedName>
        <fullName evidence="3">DUF2249 domain-containing protein</fullName>
    </recommendedName>
</protein>
<dbReference type="STRING" id="360104.CCC13826_1634"/>
<evidence type="ECO:0008006" key="3">
    <source>
        <dbReference type="Google" id="ProtNLM"/>
    </source>
</evidence>
<dbReference type="EMBL" id="CP000792">
    <property type="protein sequence ID" value="ALF45181.1"/>
    <property type="molecule type" value="Genomic_DNA"/>
</dbReference>
<accession>A0A0M3V1T3</accession>
<dbReference type="RefSeq" id="WP_048809795.1">
    <property type="nucleotide sequence ID" value="NC_009802.2"/>
</dbReference>
<name>A0A0M3V1T3_CAMC1</name>
<dbReference type="AlphaFoldDB" id="A0A0M3V1T3"/>
<organism evidence="1 2">
    <name type="scientific">Campylobacter concisus (strain 13826)</name>
    <dbReference type="NCBI Taxonomy" id="360104"/>
    <lineage>
        <taxon>Bacteria</taxon>
        <taxon>Pseudomonadati</taxon>
        <taxon>Campylobacterota</taxon>
        <taxon>Epsilonproteobacteria</taxon>
        <taxon>Campylobacterales</taxon>
        <taxon>Campylobacteraceae</taxon>
        <taxon>Campylobacter</taxon>
    </lineage>
</organism>
<sequence>MSEFFKNAEQFSVEGATVPFYKFSENGVSFVGFDSRPCVPPEPMINALLAIKFADKNTKIVMVNHKFPAGLIPKIEKSFDVEREDLEGGAVKMTFSLKDGASIENIDTSLCH</sequence>
<proteinExistence type="predicted"/>
<evidence type="ECO:0000313" key="2">
    <source>
        <dbReference type="Proteomes" id="UP000001121"/>
    </source>
</evidence>
<reference evidence="2" key="1">
    <citation type="submission" date="2007-10" db="EMBL/GenBank/DDBJ databases">
        <title>Genome sequence of Campylobacter concisus 13826 isolated from human feces.</title>
        <authorList>
            <person name="Fouts D.E."/>
            <person name="Mongodin E.F."/>
            <person name="Puiu D."/>
            <person name="Sebastian Y."/>
            <person name="Miller W.G."/>
            <person name="Mandrell R.E."/>
            <person name="On S."/>
            <person name="Nelson K.E."/>
        </authorList>
    </citation>
    <scope>NUCLEOTIDE SEQUENCE [LARGE SCALE GENOMIC DNA]</scope>
    <source>
        <strain evidence="2">13826</strain>
    </source>
</reference>
<dbReference type="OrthoDB" id="14666at2"/>